<proteinExistence type="predicted"/>
<keyword evidence="1" id="KW-1133">Transmembrane helix</keyword>
<keyword evidence="1" id="KW-0812">Transmembrane</keyword>
<dbReference type="RefSeq" id="WP_138108320.1">
    <property type="nucleotide sequence ID" value="NZ_VBUC01000003.1"/>
</dbReference>
<organism evidence="2 3">
    <name type="scientific">Aliarcobacter cibarius</name>
    <dbReference type="NCBI Taxonomy" id="255507"/>
    <lineage>
        <taxon>Bacteria</taxon>
        <taxon>Pseudomonadati</taxon>
        <taxon>Campylobacterota</taxon>
        <taxon>Epsilonproteobacteria</taxon>
        <taxon>Campylobacterales</taxon>
        <taxon>Arcobacteraceae</taxon>
        <taxon>Aliarcobacter</taxon>
    </lineage>
</organism>
<dbReference type="Proteomes" id="UP000305417">
    <property type="component" value="Unassembled WGS sequence"/>
</dbReference>
<keyword evidence="1" id="KW-0472">Membrane</keyword>
<comment type="caution">
    <text evidence="2">The sequence shown here is derived from an EMBL/GenBank/DDBJ whole genome shotgun (WGS) entry which is preliminary data.</text>
</comment>
<gene>
    <name evidence="2" type="ORF">FE247_02255</name>
</gene>
<dbReference type="EMBL" id="VBUC01000003">
    <property type="protein sequence ID" value="TLT01325.1"/>
    <property type="molecule type" value="Genomic_DNA"/>
</dbReference>
<keyword evidence="3" id="KW-1185">Reference proteome</keyword>
<accession>A0ABY2V6E6</accession>
<evidence type="ECO:0000256" key="1">
    <source>
        <dbReference type="SAM" id="Phobius"/>
    </source>
</evidence>
<name>A0ABY2V6E6_9BACT</name>
<evidence type="ECO:0000313" key="3">
    <source>
        <dbReference type="Proteomes" id="UP000305417"/>
    </source>
</evidence>
<sequence length="145" mass="16551">MMEYLTFSNIASTASIISLGISIWVLILVRNIKTKFLFRVNIDSNATKIKKISSELVSLLGDFVNNKDEIEEKLKIIEVVVKNLNKGTDNQDLSKTFNSVTNRISKYFNSEDINRNEKDVRGIRHQVVSIVEELNFEKQSIKVGN</sequence>
<reference evidence="2 3" key="1">
    <citation type="submission" date="2019-05" db="EMBL/GenBank/DDBJ databases">
        <title>Arcobacter cibarius and Arcobacter thereius providing challenges in identification an antibiotic susceptibility and Quinolone resistance.</title>
        <authorList>
            <person name="Busch A."/>
            <person name="Hanel I."/>
            <person name="Hotzel H."/>
            <person name="Tomaso H."/>
        </authorList>
    </citation>
    <scope>NUCLEOTIDE SEQUENCE [LARGE SCALE GENOMIC DNA]</scope>
    <source>
        <strain evidence="2 3">16CS0831-2</strain>
    </source>
</reference>
<feature type="transmembrane region" description="Helical" evidence="1">
    <location>
        <begin position="6"/>
        <end position="29"/>
    </location>
</feature>
<evidence type="ECO:0000313" key="2">
    <source>
        <dbReference type="EMBL" id="TLT01325.1"/>
    </source>
</evidence>
<protein>
    <submittedName>
        <fullName evidence="2">Uncharacterized protein</fullName>
    </submittedName>
</protein>